<evidence type="ECO:0000256" key="5">
    <source>
        <dbReference type="ARBA" id="ARBA00022692"/>
    </source>
</evidence>
<evidence type="ECO:0000256" key="1">
    <source>
        <dbReference type="ARBA" id="ARBA00004651"/>
    </source>
</evidence>
<feature type="transmembrane region" description="Helical" evidence="8">
    <location>
        <begin position="16"/>
        <end position="35"/>
    </location>
</feature>
<proteinExistence type="predicted"/>
<keyword evidence="10" id="KW-1185">Reference proteome</keyword>
<dbReference type="PANTHER" id="PTHR32196">
    <property type="entry name" value="ABC TRANSPORTER PERMEASE PROTEIN YPHD-RELATED-RELATED"/>
    <property type="match status" value="1"/>
</dbReference>
<dbReference type="EMBL" id="LT669839">
    <property type="protein sequence ID" value="SHD76394.1"/>
    <property type="molecule type" value="Genomic_DNA"/>
</dbReference>
<gene>
    <name evidence="9" type="primary">rbsC</name>
    <name evidence="9" type="ORF">CUESP1_1019</name>
</gene>
<evidence type="ECO:0000256" key="3">
    <source>
        <dbReference type="ARBA" id="ARBA00022475"/>
    </source>
</evidence>
<dbReference type="PANTHER" id="PTHR32196:SF21">
    <property type="entry name" value="ABC TRANSPORTER PERMEASE PROTEIN YPHD-RELATED"/>
    <property type="match status" value="1"/>
</dbReference>
<dbReference type="OrthoDB" id="9813906at2"/>
<evidence type="ECO:0000256" key="6">
    <source>
        <dbReference type="ARBA" id="ARBA00022989"/>
    </source>
</evidence>
<feature type="transmembrane region" description="Helical" evidence="8">
    <location>
        <begin position="56"/>
        <end position="89"/>
    </location>
</feature>
<dbReference type="GO" id="GO:0022857">
    <property type="term" value="F:transmembrane transporter activity"/>
    <property type="evidence" value="ECO:0007669"/>
    <property type="project" value="InterPro"/>
</dbReference>
<dbReference type="HOGENOM" id="CLU_028880_2_2_9"/>
<organism evidence="9 10">
    <name type="scientific">[Clostridium] ultunense Esp</name>
    <dbReference type="NCBI Taxonomy" id="1288971"/>
    <lineage>
        <taxon>Bacteria</taxon>
        <taxon>Bacillati</taxon>
        <taxon>Bacillota</taxon>
        <taxon>Tissierellia</taxon>
        <taxon>Tissierellales</taxon>
        <taxon>Tepidimicrobiaceae</taxon>
        <taxon>Schnuerera</taxon>
    </lineage>
</organism>
<dbReference type="CDD" id="cd06579">
    <property type="entry name" value="TM_PBP1_transp_AraH_like"/>
    <property type="match status" value="1"/>
</dbReference>
<accession>M1YX23</accession>
<reference evidence="9 10" key="1">
    <citation type="submission" date="2016-11" db="EMBL/GenBank/DDBJ databases">
        <authorList>
            <person name="Manzoor S."/>
        </authorList>
    </citation>
    <scope>NUCLEOTIDE SEQUENCE [LARGE SCALE GENOMIC DNA]</scope>
    <source>
        <strain evidence="9">Clostridium ultunense strain Esp</strain>
    </source>
</reference>
<dbReference type="Proteomes" id="UP000245423">
    <property type="component" value="Chromosome 1"/>
</dbReference>
<evidence type="ECO:0000256" key="8">
    <source>
        <dbReference type="SAM" id="Phobius"/>
    </source>
</evidence>
<evidence type="ECO:0000313" key="10">
    <source>
        <dbReference type="Proteomes" id="UP000245423"/>
    </source>
</evidence>
<feature type="transmembrane region" description="Helical" evidence="8">
    <location>
        <begin position="123"/>
        <end position="143"/>
    </location>
</feature>
<keyword evidence="7 8" id="KW-0472">Membrane</keyword>
<feature type="transmembrane region" description="Helical" evidence="8">
    <location>
        <begin position="95"/>
        <end position="116"/>
    </location>
</feature>
<name>M1YX23_9FIRM</name>
<keyword evidence="4" id="KW-0997">Cell inner membrane</keyword>
<keyword evidence="2" id="KW-0813">Transport</keyword>
<dbReference type="RefSeq" id="WP_005585079.1">
    <property type="nucleotide sequence ID" value="NZ_LT669839.1"/>
</dbReference>
<dbReference type="AlphaFoldDB" id="M1YX23"/>
<sequence length="322" mass="34440">MIKEYDKKSVGMEKPFTQLFLLGIMILLVIFLSIKSPYFLTWNNLRNILDHTSTQLIMAIGMTFVISSGGIDLSVGSIVALTGICIGLMLKGGVSVVLSSIIGVLIGGILGAINGVIISKLKIAPFIVTIGSMSLFRGISLVITEGMPIYGFPPQITYFGKGDLGKINPPIILGIFMAILSVFLLKYTKWGQYSLALGGNEEALRRVGVSVNFYKTTIYIFSGLMAGLAGLIYISRLNAAEPNAGFMLESDIIAAVILGGTSMKGGKASIGGTVIACLLLGVVRNGLTLLSISSYYQQLFIGAIIIISVSISEIRQRRQIQI</sequence>
<feature type="transmembrane region" description="Helical" evidence="8">
    <location>
        <begin position="167"/>
        <end position="185"/>
    </location>
</feature>
<dbReference type="GO" id="GO:0005886">
    <property type="term" value="C:plasma membrane"/>
    <property type="evidence" value="ECO:0007669"/>
    <property type="project" value="UniProtKB-SubCell"/>
</dbReference>
<keyword evidence="3" id="KW-1003">Cell membrane</keyword>
<feature type="transmembrane region" description="Helical" evidence="8">
    <location>
        <begin position="295"/>
        <end position="314"/>
    </location>
</feature>
<comment type="subcellular location">
    <subcellularLocation>
        <location evidence="1">Cell membrane</location>
        <topology evidence="1">Multi-pass membrane protein</topology>
    </subcellularLocation>
</comment>
<keyword evidence="5 8" id="KW-0812">Transmembrane</keyword>
<evidence type="ECO:0000256" key="4">
    <source>
        <dbReference type="ARBA" id="ARBA00022519"/>
    </source>
</evidence>
<dbReference type="Pfam" id="PF02653">
    <property type="entry name" value="BPD_transp_2"/>
    <property type="match status" value="1"/>
</dbReference>
<protein>
    <submittedName>
        <fullName evidence="9">Ribose transport system permease protein RbsC</fullName>
    </submittedName>
</protein>
<evidence type="ECO:0000256" key="2">
    <source>
        <dbReference type="ARBA" id="ARBA00022448"/>
    </source>
</evidence>
<dbReference type="InterPro" id="IPR001851">
    <property type="entry name" value="ABC_transp_permease"/>
</dbReference>
<keyword evidence="6 8" id="KW-1133">Transmembrane helix</keyword>
<feature type="transmembrane region" description="Helical" evidence="8">
    <location>
        <begin position="213"/>
        <end position="234"/>
    </location>
</feature>
<evidence type="ECO:0000313" key="9">
    <source>
        <dbReference type="EMBL" id="SHD76394.1"/>
    </source>
</evidence>
<evidence type="ECO:0000256" key="7">
    <source>
        <dbReference type="ARBA" id="ARBA00023136"/>
    </source>
</evidence>